<sequence>MHVFMHFEFDTETGYLYDLSGGQRSEKRLRHKVAELLTYLIENKDRVVSKDELLSTLWRHGEYRDTSLIQSVRDLRRALGDKAQTPSYIRTYHNGVISG</sequence>
<evidence type="ECO:0000259" key="3">
    <source>
        <dbReference type="PROSITE" id="PS51755"/>
    </source>
</evidence>
<protein>
    <submittedName>
        <fullName evidence="4">Winged helix-turn-helix domain-containing protein</fullName>
    </submittedName>
</protein>
<dbReference type="SUPFAM" id="SSF46894">
    <property type="entry name" value="C-terminal effector domain of the bipartite response regulators"/>
    <property type="match status" value="1"/>
</dbReference>
<keyword evidence="1 2" id="KW-0238">DNA-binding</keyword>
<gene>
    <name evidence="4" type="ORF">QWZ16_15505</name>
</gene>
<dbReference type="InterPro" id="IPR036388">
    <property type="entry name" value="WH-like_DNA-bd_sf"/>
</dbReference>
<dbReference type="InterPro" id="IPR001867">
    <property type="entry name" value="OmpR/PhoB-type_DNA-bd"/>
</dbReference>
<feature type="domain" description="OmpR/PhoB-type" evidence="3">
    <location>
        <begin position="1"/>
        <end position="99"/>
    </location>
</feature>
<organism evidence="4 5">
    <name type="scientific">Vibrio ostreicida</name>
    <dbReference type="NCBI Taxonomy" id="526588"/>
    <lineage>
        <taxon>Bacteria</taxon>
        <taxon>Pseudomonadati</taxon>
        <taxon>Pseudomonadota</taxon>
        <taxon>Gammaproteobacteria</taxon>
        <taxon>Vibrionales</taxon>
        <taxon>Vibrionaceae</taxon>
        <taxon>Vibrio</taxon>
    </lineage>
</organism>
<keyword evidence="5" id="KW-1185">Reference proteome</keyword>
<reference evidence="5" key="1">
    <citation type="journal article" date="2019" name="Int. J. Syst. Evol. Microbiol.">
        <title>The Global Catalogue of Microorganisms (GCM) 10K type strain sequencing project: providing services to taxonomists for standard genome sequencing and annotation.</title>
        <authorList>
            <consortium name="The Broad Institute Genomics Platform"/>
            <consortium name="The Broad Institute Genome Sequencing Center for Infectious Disease"/>
            <person name="Wu L."/>
            <person name="Ma J."/>
        </authorList>
    </citation>
    <scope>NUCLEOTIDE SEQUENCE [LARGE SCALE GENOMIC DNA]</scope>
    <source>
        <strain evidence="5">CECT 7398</strain>
    </source>
</reference>
<dbReference type="Pfam" id="PF00486">
    <property type="entry name" value="Trans_reg_C"/>
    <property type="match status" value="1"/>
</dbReference>
<evidence type="ECO:0000256" key="2">
    <source>
        <dbReference type="PROSITE-ProRule" id="PRU01091"/>
    </source>
</evidence>
<feature type="DNA-binding region" description="OmpR/PhoB-type" evidence="2">
    <location>
        <begin position="1"/>
        <end position="99"/>
    </location>
</feature>
<evidence type="ECO:0000313" key="5">
    <source>
        <dbReference type="Proteomes" id="UP001238540"/>
    </source>
</evidence>
<name>A0ABT8BYC4_9VIBR</name>
<proteinExistence type="predicted"/>
<comment type="caution">
    <text evidence="4">The sequence shown here is derived from an EMBL/GenBank/DDBJ whole genome shotgun (WGS) entry which is preliminary data.</text>
</comment>
<dbReference type="EMBL" id="JAUFQC010000008">
    <property type="protein sequence ID" value="MDN3611078.1"/>
    <property type="molecule type" value="Genomic_DNA"/>
</dbReference>
<evidence type="ECO:0000256" key="1">
    <source>
        <dbReference type="ARBA" id="ARBA00023125"/>
    </source>
</evidence>
<dbReference type="Gene3D" id="1.10.10.10">
    <property type="entry name" value="Winged helix-like DNA-binding domain superfamily/Winged helix DNA-binding domain"/>
    <property type="match status" value="1"/>
</dbReference>
<evidence type="ECO:0000313" key="4">
    <source>
        <dbReference type="EMBL" id="MDN3611078.1"/>
    </source>
</evidence>
<dbReference type="PROSITE" id="PS51755">
    <property type="entry name" value="OMPR_PHOB"/>
    <property type="match status" value="1"/>
</dbReference>
<dbReference type="SMART" id="SM00862">
    <property type="entry name" value="Trans_reg_C"/>
    <property type="match status" value="1"/>
</dbReference>
<dbReference type="InterPro" id="IPR016032">
    <property type="entry name" value="Sig_transdc_resp-reg_C-effctor"/>
</dbReference>
<dbReference type="Proteomes" id="UP001238540">
    <property type="component" value="Unassembled WGS sequence"/>
</dbReference>
<accession>A0ABT8BYC4</accession>
<dbReference type="RefSeq" id="WP_290312637.1">
    <property type="nucleotide sequence ID" value="NZ_JAUFQC010000008.1"/>
</dbReference>